<comment type="similarity">
    <text evidence="1 4">Belongs to the glycosyl hydrolase 31 family.</text>
</comment>
<dbReference type="SUPFAM" id="SSF51445">
    <property type="entry name" value="(Trans)glycosidases"/>
    <property type="match status" value="1"/>
</dbReference>
<dbReference type="Pfam" id="PF01055">
    <property type="entry name" value="Glyco_hydro_31_2nd"/>
    <property type="match status" value="1"/>
</dbReference>
<dbReference type="KEGG" id="fax:FUAX_03030"/>
<dbReference type="GO" id="GO:0004553">
    <property type="term" value="F:hydrolase activity, hydrolyzing O-glycosyl compounds"/>
    <property type="evidence" value="ECO:0007669"/>
    <property type="project" value="InterPro"/>
</dbReference>
<evidence type="ECO:0000256" key="4">
    <source>
        <dbReference type="RuleBase" id="RU361185"/>
    </source>
</evidence>
<evidence type="ECO:0000256" key="2">
    <source>
        <dbReference type="ARBA" id="ARBA00022801"/>
    </source>
</evidence>
<sequence>MLRKYIASVLLTLISAIGLRAADLPGDLTVKIRNNEYWWPGVVALGEKLPFDKETNLSFDLNTANGGNQTQPMLIASSGRLIWSDKPFKFEFREGEILITETKGKVQLIEAGKNLKEAYRYASRNFFPPSGKMPAEVMFQVPQYNTWIELMYDQNQRDILKYAHDIIDNGLPPGVLMIDDNWQEDYGKWNFHEGRFSDPKAMMKELHGMGFKVMLWVCPFVSPDCDEFRALSAKKAFLIDGATGEPKMVKWWNGYSAVLDLSHPEAVKWFKSKLDRLQDEYGVDGYKLDAGDNRFYTGNVKSYVPGMTPTEHSASFGEIGLDYPLNEYRAMWKMAGQPLAQRLHDKNHDWGALYKLIPQLATQGVSGYAFTCPDMIGGGQYKSFLEGAIIDQELIVRSAQCHALMPMMQFSVAPWRVLDKEHLKKCLDAVKIRDEVIDDIMRLAKDAKDSGEPIVRLMEYNYPQQGFHKVRDQFMLGDEILVAPVIKKGARKRAVILPPGKWVSTKGKTFRGPKTITVDAPLDEIPYFRKK</sequence>
<name>A0AAU9D4Y9_9BACT</name>
<keyword evidence="9" id="KW-1185">Reference proteome</keyword>
<gene>
    <name evidence="8" type="ORF">FUAX_03030</name>
</gene>
<feature type="signal peptide" evidence="5">
    <location>
        <begin position="1"/>
        <end position="21"/>
    </location>
</feature>
<dbReference type="EMBL" id="AP025314">
    <property type="protein sequence ID" value="BDD07871.1"/>
    <property type="molecule type" value="Genomic_DNA"/>
</dbReference>
<evidence type="ECO:0000259" key="6">
    <source>
        <dbReference type="Pfam" id="PF01055"/>
    </source>
</evidence>
<dbReference type="Pfam" id="PF21365">
    <property type="entry name" value="Glyco_hydro_31_3rd"/>
    <property type="match status" value="1"/>
</dbReference>
<evidence type="ECO:0000256" key="3">
    <source>
        <dbReference type="ARBA" id="ARBA00023295"/>
    </source>
</evidence>
<dbReference type="SUPFAM" id="SSF51011">
    <property type="entry name" value="Glycosyl hydrolase domain"/>
    <property type="match status" value="1"/>
</dbReference>
<dbReference type="CDD" id="cd06592">
    <property type="entry name" value="GH31_NET37"/>
    <property type="match status" value="1"/>
</dbReference>
<keyword evidence="3 4" id="KW-0326">Glycosidase</keyword>
<protein>
    <submittedName>
        <fullName evidence="8">Glycoside hydrolase</fullName>
    </submittedName>
</protein>
<dbReference type="InterPro" id="IPR013780">
    <property type="entry name" value="Glyco_hydro_b"/>
</dbReference>
<dbReference type="InterPro" id="IPR050985">
    <property type="entry name" value="Alpha-glycosidase_related"/>
</dbReference>
<dbReference type="AlphaFoldDB" id="A0AAU9D4Y9"/>
<feature type="domain" description="Glycosyl hydrolase family 31 C-terminal" evidence="7">
    <location>
        <begin position="451"/>
        <end position="530"/>
    </location>
</feature>
<evidence type="ECO:0000259" key="7">
    <source>
        <dbReference type="Pfam" id="PF21365"/>
    </source>
</evidence>
<dbReference type="PANTHER" id="PTHR43053">
    <property type="entry name" value="GLYCOSIDASE FAMILY 31"/>
    <property type="match status" value="1"/>
</dbReference>
<feature type="chain" id="PRO_5043583237" evidence="5">
    <location>
        <begin position="22"/>
        <end position="531"/>
    </location>
</feature>
<dbReference type="GO" id="GO:0005975">
    <property type="term" value="P:carbohydrate metabolic process"/>
    <property type="evidence" value="ECO:0007669"/>
    <property type="project" value="InterPro"/>
</dbReference>
<reference evidence="8 9" key="1">
    <citation type="submission" date="2021-12" db="EMBL/GenBank/DDBJ databases">
        <title>Genome sequencing of bacteria with rrn-lacking chromosome and rrn-plasmid.</title>
        <authorList>
            <person name="Anda M."/>
            <person name="Iwasaki W."/>
        </authorList>
    </citation>
    <scope>NUCLEOTIDE SEQUENCE [LARGE SCALE GENOMIC DNA]</scope>
    <source>
        <strain evidence="8 9">DSM 100852</strain>
    </source>
</reference>
<keyword evidence="2 4" id="KW-0378">Hydrolase</keyword>
<dbReference type="Proteomes" id="UP001348817">
    <property type="component" value="Chromosome"/>
</dbReference>
<evidence type="ECO:0000256" key="1">
    <source>
        <dbReference type="ARBA" id="ARBA00007806"/>
    </source>
</evidence>
<dbReference type="PANTHER" id="PTHR43053:SF4">
    <property type="entry name" value="MYOGENESIS-REGULATING GLYCOSIDASE"/>
    <property type="match status" value="1"/>
</dbReference>
<organism evidence="8 9">
    <name type="scientific">Fulvitalea axinellae</name>
    <dbReference type="NCBI Taxonomy" id="1182444"/>
    <lineage>
        <taxon>Bacteria</taxon>
        <taxon>Pseudomonadati</taxon>
        <taxon>Bacteroidota</taxon>
        <taxon>Cytophagia</taxon>
        <taxon>Cytophagales</taxon>
        <taxon>Persicobacteraceae</taxon>
        <taxon>Fulvitalea</taxon>
    </lineage>
</organism>
<evidence type="ECO:0000256" key="5">
    <source>
        <dbReference type="SAM" id="SignalP"/>
    </source>
</evidence>
<proteinExistence type="inferred from homology"/>
<dbReference type="Gene3D" id="2.60.40.1180">
    <property type="entry name" value="Golgi alpha-mannosidase II"/>
    <property type="match status" value="1"/>
</dbReference>
<evidence type="ECO:0000313" key="9">
    <source>
        <dbReference type="Proteomes" id="UP001348817"/>
    </source>
</evidence>
<dbReference type="RefSeq" id="WP_338393169.1">
    <property type="nucleotide sequence ID" value="NZ_AP025314.1"/>
</dbReference>
<dbReference type="InterPro" id="IPR048395">
    <property type="entry name" value="Glyco_hydro_31_C"/>
</dbReference>
<keyword evidence="5" id="KW-0732">Signal</keyword>
<dbReference type="InterPro" id="IPR017853">
    <property type="entry name" value="GH"/>
</dbReference>
<dbReference type="Gene3D" id="3.20.20.80">
    <property type="entry name" value="Glycosidases"/>
    <property type="match status" value="1"/>
</dbReference>
<evidence type="ECO:0000313" key="8">
    <source>
        <dbReference type="EMBL" id="BDD07871.1"/>
    </source>
</evidence>
<accession>A0AAU9D4Y9</accession>
<feature type="domain" description="Glycoside hydrolase family 31 TIM barrel" evidence="6">
    <location>
        <begin position="149"/>
        <end position="412"/>
    </location>
</feature>
<dbReference type="InterPro" id="IPR000322">
    <property type="entry name" value="Glyco_hydro_31_TIM"/>
</dbReference>